<dbReference type="AlphaFoldDB" id="A0A2N9AZ15"/>
<feature type="region of interest" description="Disordered" evidence="1">
    <location>
        <begin position="1"/>
        <end position="69"/>
    </location>
</feature>
<dbReference type="Proteomes" id="UP000233769">
    <property type="component" value="Chromosome tk0001"/>
</dbReference>
<protein>
    <submittedName>
        <fullName evidence="2">Uncharacterized protein</fullName>
    </submittedName>
</protein>
<name>A0A2N9AZ15_METEX</name>
<accession>A0A2N9AZ15</accession>
<gene>
    <name evidence="2" type="ORF">TK0001_6000</name>
</gene>
<evidence type="ECO:0000313" key="3">
    <source>
        <dbReference type="Proteomes" id="UP000233769"/>
    </source>
</evidence>
<organism evidence="2 3">
    <name type="scientific">Methylorubrum extorquens</name>
    <name type="common">Methylobacterium dichloromethanicum</name>
    <name type="synonym">Methylobacterium extorquens</name>
    <dbReference type="NCBI Taxonomy" id="408"/>
    <lineage>
        <taxon>Bacteria</taxon>
        <taxon>Pseudomonadati</taxon>
        <taxon>Pseudomonadota</taxon>
        <taxon>Alphaproteobacteria</taxon>
        <taxon>Hyphomicrobiales</taxon>
        <taxon>Methylobacteriaceae</taxon>
        <taxon>Methylorubrum</taxon>
    </lineage>
</organism>
<reference evidence="3" key="1">
    <citation type="submission" date="2017-10" db="EMBL/GenBank/DDBJ databases">
        <authorList>
            <person name="Regsiter A."/>
            <person name="William W."/>
        </authorList>
    </citation>
    <scope>NUCLEOTIDE SEQUENCE [LARGE SCALE GENOMIC DNA]</scope>
</reference>
<evidence type="ECO:0000313" key="2">
    <source>
        <dbReference type="EMBL" id="SOR32559.1"/>
    </source>
</evidence>
<feature type="compositionally biased region" description="Low complexity" evidence="1">
    <location>
        <begin position="1"/>
        <end position="22"/>
    </location>
</feature>
<evidence type="ECO:0000256" key="1">
    <source>
        <dbReference type="SAM" id="MobiDB-lite"/>
    </source>
</evidence>
<sequence>MKMGDGAISGPSPASGGWSALGAGAGNDAGGNKALVELNHPDDTTSEPNQDVRSPSEKTSNQKRTNITG</sequence>
<feature type="compositionally biased region" description="Polar residues" evidence="1">
    <location>
        <begin position="46"/>
        <end position="69"/>
    </location>
</feature>
<dbReference type="EMBL" id="LT962688">
    <property type="protein sequence ID" value="SOR32559.1"/>
    <property type="molecule type" value="Genomic_DNA"/>
</dbReference>
<proteinExistence type="predicted"/>